<dbReference type="OrthoDB" id="9804542at2"/>
<dbReference type="Proteomes" id="UP000199071">
    <property type="component" value="Unassembled WGS sequence"/>
</dbReference>
<accession>A0A1G6CRX4</accession>
<organism evidence="6 7">
    <name type="scientific">Bauldia litoralis</name>
    <dbReference type="NCBI Taxonomy" id="665467"/>
    <lineage>
        <taxon>Bacteria</taxon>
        <taxon>Pseudomonadati</taxon>
        <taxon>Pseudomonadota</taxon>
        <taxon>Alphaproteobacteria</taxon>
        <taxon>Hyphomicrobiales</taxon>
        <taxon>Kaistiaceae</taxon>
        <taxon>Bauldia</taxon>
    </lineage>
</organism>
<keyword evidence="4" id="KW-0311">Gluconate utilization</keyword>
<dbReference type="PANTHER" id="PTHR11811">
    <property type="entry name" value="6-PHOSPHOGLUCONATE DEHYDROGENASE"/>
    <property type="match status" value="1"/>
</dbReference>
<sequence length="337" mass="36530">MQLGMIGLGRMGANMVRRLMRDGHECVVFDVNPAAVKELAGEGAIGATSMEDFVSKLTKPRAAWMMVPAAVVEETLAQVAPLMEKGDMIVDGGNSYYRDDMDRAKRLEPTGVHYVDVGTSGGVWGLERGFCQMIGGPDEAVKHLDGVFASLAPKIESAPRTPGRDKVGGTAEHGYLHCGPSGAGHFVKMVHNGVEYGVMAAYAEGLNILRSANIGTKKQEVDAETTPLRDPEYYQFDLNIPDVAEVWRRGSVIGSWLLDLAAEALLEDPHLDNYEGRVSDSGEGRWTIKAAIDEGVPAHVLSSALYERFSSRGNADFADKVMSAMRYEFGGHLEKKP</sequence>
<dbReference type="UniPathway" id="UPA00115"/>
<name>A0A1G6CRX4_9HYPH</name>
<dbReference type="STRING" id="665467.SAMN02982931_02666"/>
<evidence type="ECO:0000256" key="2">
    <source>
        <dbReference type="ARBA" id="ARBA00008419"/>
    </source>
</evidence>
<dbReference type="PRINTS" id="PR00076">
    <property type="entry name" value="6PGDHDRGNASE"/>
</dbReference>
<dbReference type="EMBL" id="FMXQ01000005">
    <property type="protein sequence ID" value="SDB35617.1"/>
    <property type="molecule type" value="Genomic_DNA"/>
</dbReference>
<gene>
    <name evidence="6" type="ORF">SAMN02982931_02666</name>
</gene>
<dbReference type="NCBIfam" id="NF007161">
    <property type="entry name" value="PRK09599.1"/>
    <property type="match status" value="1"/>
</dbReference>
<dbReference type="AlphaFoldDB" id="A0A1G6CRX4"/>
<dbReference type="InterPro" id="IPR006115">
    <property type="entry name" value="6PGDH_NADP-bd"/>
</dbReference>
<dbReference type="Pfam" id="PF00393">
    <property type="entry name" value="6PGD"/>
    <property type="match status" value="1"/>
</dbReference>
<evidence type="ECO:0000256" key="3">
    <source>
        <dbReference type="ARBA" id="ARBA00023002"/>
    </source>
</evidence>
<dbReference type="RefSeq" id="WP_090876935.1">
    <property type="nucleotide sequence ID" value="NZ_FMXQ01000005.1"/>
</dbReference>
<dbReference type="GO" id="GO:0019521">
    <property type="term" value="P:D-gluconate metabolic process"/>
    <property type="evidence" value="ECO:0007669"/>
    <property type="project" value="UniProtKB-KW"/>
</dbReference>
<dbReference type="InterPro" id="IPR006114">
    <property type="entry name" value="6PGDH_C"/>
</dbReference>
<comment type="similarity">
    <text evidence="2">Belongs to the 6-phosphogluconate dehydrogenase family.</text>
</comment>
<dbReference type="Gene3D" id="3.40.50.720">
    <property type="entry name" value="NAD(P)-binding Rossmann-like Domain"/>
    <property type="match status" value="1"/>
</dbReference>
<dbReference type="InterPro" id="IPR036291">
    <property type="entry name" value="NAD(P)-bd_dom_sf"/>
</dbReference>
<dbReference type="InterPro" id="IPR008927">
    <property type="entry name" value="6-PGluconate_DH-like_C_sf"/>
</dbReference>
<dbReference type="GO" id="GO:0050661">
    <property type="term" value="F:NADP binding"/>
    <property type="evidence" value="ECO:0007669"/>
    <property type="project" value="InterPro"/>
</dbReference>
<dbReference type="SUPFAM" id="SSF48179">
    <property type="entry name" value="6-phosphogluconate dehydrogenase C-terminal domain-like"/>
    <property type="match status" value="1"/>
</dbReference>
<comment type="pathway">
    <text evidence="1">Carbohydrate degradation; pentose phosphate pathway.</text>
</comment>
<dbReference type="GO" id="GO:0016054">
    <property type="term" value="P:organic acid catabolic process"/>
    <property type="evidence" value="ECO:0007669"/>
    <property type="project" value="UniProtKB-ARBA"/>
</dbReference>
<reference evidence="6 7" key="1">
    <citation type="submission" date="2016-10" db="EMBL/GenBank/DDBJ databases">
        <authorList>
            <person name="de Groot N.N."/>
        </authorList>
    </citation>
    <scope>NUCLEOTIDE SEQUENCE [LARGE SCALE GENOMIC DNA]</scope>
    <source>
        <strain evidence="6 7">ATCC 35022</strain>
    </source>
</reference>
<dbReference type="NCBIfam" id="TIGR00872">
    <property type="entry name" value="gnd_rel"/>
    <property type="match status" value="1"/>
</dbReference>
<dbReference type="GO" id="GO:0006098">
    <property type="term" value="P:pentose-phosphate shunt"/>
    <property type="evidence" value="ECO:0007669"/>
    <property type="project" value="UniProtKB-UniPathway"/>
</dbReference>
<protein>
    <submittedName>
        <fullName evidence="6">6-phosphogluconate dehydrogenase</fullName>
    </submittedName>
</protein>
<dbReference type="InterPro" id="IPR002204">
    <property type="entry name" value="3-OH-isobutyrate_DH-rel_CS"/>
</dbReference>
<feature type="domain" description="6-phosphogluconate dehydrogenase C-terminal" evidence="5">
    <location>
        <begin position="184"/>
        <end position="336"/>
    </location>
</feature>
<dbReference type="InterPro" id="IPR006183">
    <property type="entry name" value="Pgluconate_DH"/>
</dbReference>
<evidence type="ECO:0000256" key="4">
    <source>
        <dbReference type="ARBA" id="ARBA00023064"/>
    </source>
</evidence>
<dbReference type="GO" id="GO:0004616">
    <property type="term" value="F:phosphogluconate dehydrogenase (decarboxylating) activity"/>
    <property type="evidence" value="ECO:0007669"/>
    <property type="project" value="InterPro"/>
</dbReference>
<dbReference type="Pfam" id="PF03446">
    <property type="entry name" value="NAD_binding_2"/>
    <property type="match status" value="1"/>
</dbReference>
<evidence type="ECO:0000313" key="7">
    <source>
        <dbReference type="Proteomes" id="UP000199071"/>
    </source>
</evidence>
<evidence type="ECO:0000313" key="6">
    <source>
        <dbReference type="EMBL" id="SDB35617.1"/>
    </source>
</evidence>
<evidence type="ECO:0000256" key="1">
    <source>
        <dbReference type="ARBA" id="ARBA00004959"/>
    </source>
</evidence>
<dbReference type="SUPFAM" id="SSF51735">
    <property type="entry name" value="NAD(P)-binding Rossmann-fold domains"/>
    <property type="match status" value="1"/>
</dbReference>
<dbReference type="InterPro" id="IPR004849">
    <property type="entry name" value="6DGDH_YqeC"/>
</dbReference>
<dbReference type="InterPro" id="IPR013328">
    <property type="entry name" value="6PGD_dom2"/>
</dbReference>
<dbReference type="SMART" id="SM01350">
    <property type="entry name" value="6PGD"/>
    <property type="match status" value="1"/>
</dbReference>
<keyword evidence="3" id="KW-0560">Oxidoreductase</keyword>
<evidence type="ECO:0000259" key="5">
    <source>
        <dbReference type="SMART" id="SM01350"/>
    </source>
</evidence>
<proteinExistence type="inferred from homology"/>
<dbReference type="Gene3D" id="1.10.1040.10">
    <property type="entry name" value="N-(1-d-carboxylethyl)-l-norvaline Dehydrogenase, domain 2"/>
    <property type="match status" value="1"/>
</dbReference>
<dbReference type="PROSITE" id="PS00895">
    <property type="entry name" value="3_HYDROXYISOBUT_DH"/>
    <property type="match status" value="1"/>
</dbReference>
<keyword evidence="7" id="KW-1185">Reference proteome</keyword>